<proteinExistence type="inferred from homology"/>
<keyword evidence="3" id="KW-0808">Transferase</keyword>
<dbReference type="EMBL" id="QFXE01000020">
    <property type="protein sequence ID" value="RDH83403.1"/>
    <property type="molecule type" value="Genomic_DNA"/>
</dbReference>
<dbReference type="Pfam" id="PF02397">
    <property type="entry name" value="Bac_transf"/>
    <property type="match status" value="1"/>
</dbReference>
<keyword evidence="4" id="KW-1185">Reference proteome</keyword>
<dbReference type="PANTHER" id="PTHR30576:SF20">
    <property type="entry name" value="QUINOVOSAMINEPHOSPHOTRANSFERAE-RELATED"/>
    <property type="match status" value="1"/>
</dbReference>
<sequence>MTKRLFDLLLTLPGLLLLLPLMAVIALWVRLDSPGPVLFRQQRVGRGGVSFALLKFRSMRFDAEKLGPKVTVGADPRITRSGQFLRKSKLDELPQLFNVVMGQMSLVGPRPEVPEYVAHYPAEIHDKVLSVPPGITDLASIEFRNENAMLEGVDDPVATYLNEIMPIKLDYYVSYVEQRSLWLDLKIIFRTFWVVVSH</sequence>
<dbReference type="PANTHER" id="PTHR30576">
    <property type="entry name" value="COLANIC BIOSYNTHESIS UDP-GLUCOSE LIPID CARRIER TRANSFERASE"/>
    <property type="match status" value="1"/>
</dbReference>
<dbReference type="GO" id="GO:0016780">
    <property type="term" value="F:phosphotransferase activity, for other substituted phosphate groups"/>
    <property type="evidence" value="ECO:0007669"/>
    <property type="project" value="TreeGrafter"/>
</dbReference>
<dbReference type="InterPro" id="IPR003362">
    <property type="entry name" value="Bact_transf"/>
</dbReference>
<comment type="similarity">
    <text evidence="1">Belongs to the bacterial sugar transferase family.</text>
</comment>
<evidence type="ECO:0000256" key="1">
    <source>
        <dbReference type="ARBA" id="ARBA00006464"/>
    </source>
</evidence>
<evidence type="ECO:0000259" key="2">
    <source>
        <dbReference type="Pfam" id="PF02397"/>
    </source>
</evidence>
<dbReference type="Proteomes" id="UP000254771">
    <property type="component" value="Unassembled WGS sequence"/>
</dbReference>
<dbReference type="AlphaFoldDB" id="A0A370DEX7"/>
<gene>
    <name evidence="3" type="ORF">DIZ78_15405</name>
</gene>
<protein>
    <submittedName>
        <fullName evidence="3">Sugar transferase</fullName>
    </submittedName>
</protein>
<comment type="caution">
    <text evidence="3">The sequence shown here is derived from an EMBL/GenBank/DDBJ whole genome shotgun (WGS) entry which is preliminary data.</text>
</comment>
<accession>A0A370DEX7</accession>
<feature type="domain" description="Bacterial sugar transferase" evidence="2">
    <location>
        <begin position="3"/>
        <end position="196"/>
    </location>
</feature>
<reference evidence="3 4" key="1">
    <citation type="journal article" date="2018" name="ISME J.">
        <title>Endosymbiont genomes yield clues of tubeworm success.</title>
        <authorList>
            <person name="Li Y."/>
            <person name="Liles M.R."/>
            <person name="Halanych K.M."/>
        </authorList>
    </citation>
    <scope>NUCLEOTIDE SEQUENCE [LARGE SCALE GENOMIC DNA]</scope>
    <source>
        <strain evidence="3">A1462</strain>
    </source>
</reference>
<organism evidence="3 4">
    <name type="scientific">endosymbiont of Escarpia spicata</name>
    <dbReference type="NCBI Taxonomy" id="2200908"/>
    <lineage>
        <taxon>Bacteria</taxon>
        <taxon>Pseudomonadati</taxon>
        <taxon>Pseudomonadota</taxon>
        <taxon>Gammaproteobacteria</taxon>
        <taxon>sulfur-oxidizing symbionts</taxon>
    </lineage>
</organism>
<evidence type="ECO:0000313" key="4">
    <source>
        <dbReference type="Proteomes" id="UP000254771"/>
    </source>
</evidence>
<evidence type="ECO:0000313" key="3">
    <source>
        <dbReference type="EMBL" id="RDH83403.1"/>
    </source>
</evidence>
<name>A0A370DEX7_9GAMM</name>